<evidence type="ECO:0000313" key="4">
    <source>
        <dbReference type="Proteomes" id="UP000654993"/>
    </source>
</evidence>
<dbReference type="EMBL" id="BMAQ01000003">
    <property type="protein sequence ID" value="GFR37074.1"/>
    <property type="molecule type" value="Genomic_DNA"/>
</dbReference>
<dbReference type="InterPro" id="IPR036691">
    <property type="entry name" value="Endo/exonu/phosph_ase_sf"/>
</dbReference>
<feature type="domain" description="Endonuclease/exonuclease/phosphatase" evidence="2">
    <location>
        <begin position="61"/>
        <end position="270"/>
    </location>
</feature>
<dbReference type="AlphaFoldDB" id="A0A916QDP4"/>
<accession>A0A916QDP4</accession>
<dbReference type="RefSeq" id="WP_200965376.1">
    <property type="nucleotide sequence ID" value="NZ_BMAQ01000003.1"/>
</dbReference>
<dbReference type="PANTHER" id="PTHR14859">
    <property type="entry name" value="CALCOFLUOR WHITE HYPERSENSITIVE PROTEIN PRECURSOR"/>
    <property type="match status" value="1"/>
</dbReference>
<dbReference type="Gene3D" id="3.60.10.10">
    <property type="entry name" value="Endonuclease/exonuclease/phosphatase"/>
    <property type="match status" value="1"/>
</dbReference>
<dbReference type="Proteomes" id="UP000654993">
    <property type="component" value="Unassembled WGS sequence"/>
</dbReference>
<organism evidence="3 4">
    <name type="scientific">Insulibacter thermoxylanivorax</name>
    <dbReference type="NCBI Taxonomy" id="2749268"/>
    <lineage>
        <taxon>Bacteria</taxon>
        <taxon>Bacillati</taxon>
        <taxon>Bacillota</taxon>
        <taxon>Bacilli</taxon>
        <taxon>Bacillales</taxon>
        <taxon>Paenibacillaceae</taxon>
        <taxon>Insulibacter</taxon>
    </lineage>
</organism>
<evidence type="ECO:0000259" key="2">
    <source>
        <dbReference type="Pfam" id="PF03372"/>
    </source>
</evidence>
<proteinExistence type="predicted"/>
<dbReference type="PANTHER" id="PTHR14859:SF15">
    <property type="entry name" value="ENDONUCLEASE_EXONUCLEASE_PHOSPHATASE DOMAIN-CONTAINING PROTEIN"/>
    <property type="match status" value="1"/>
</dbReference>
<dbReference type="GO" id="GO:0016020">
    <property type="term" value="C:membrane"/>
    <property type="evidence" value="ECO:0007669"/>
    <property type="project" value="GOC"/>
</dbReference>
<sequence>MGWTPVVSRPFLVPLILGVVLFYGTMVTISIPRTEERHSDETEIQRTVMIPLGKEQYLRVMTFNIRHGKGLDGRVNLNRIIDDIRYGDPDIVALQEVDRFHIRSRFTDQVNALKKALNMDVFFSPSIYYFGFAEYGNAILSKYPLYNTSIEYLPGIKEDRSLLSAQVKVGDYEVTLLATHLGVLEEERALQMPIILDRLQQVEGPAIFLGDLNMDTSHELLALLTEPWTKAELIHDTGTHYLGAEFDHIFAGSHIDAIQAWTIKTESSDHLPVVAELRILVEDEEELVLD</sequence>
<reference evidence="3" key="1">
    <citation type="submission" date="2020-08" db="EMBL/GenBank/DDBJ databases">
        <authorList>
            <person name="Uke A."/>
            <person name="Chhe C."/>
            <person name="Baramee S."/>
            <person name="Kosugi A."/>
        </authorList>
    </citation>
    <scope>NUCLEOTIDE SEQUENCE</scope>
    <source>
        <strain evidence="3">DA-C8</strain>
    </source>
</reference>
<keyword evidence="4" id="KW-1185">Reference proteome</keyword>
<dbReference type="GO" id="GO:0006506">
    <property type="term" value="P:GPI anchor biosynthetic process"/>
    <property type="evidence" value="ECO:0007669"/>
    <property type="project" value="TreeGrafter"/>
</dbReference>
<keyword evidence="1" id="KW-0812">Transmembrane</keyword>
<dbReference type="InterPro" id="IPR005135">
    <property type="entry name" value="Endo/exonuclease/phosphatase"/>
</dbReference>
<evidence type="ECO:0000313" key="3">
    <source>
        <dbReference type="EMBL" id="GFR37074.1"/>
    </source>
</evidence>
<comment type="caution">
    <text evidence="3">The sequence shown here is derived from an EMBL/GenBank/DDBJ whole genome shotgun (WGS) entry which is preliminary data.</text>
</comment>
<dbReference type="GO" id="GO:0003824">
    <property type="term" value="F:catalytic activity"/>
    <property type="evidence" value="ECO:0007669"/>
    <property type="project" value="InterPro"/>
</dbReference>
<keyword evidence="1" id="KW-0472">Membrane</keyword>
<gene>
    <name evidence="3" type="ORF">PRECH8_03700</name>
</gene>
<name>A0A916QDP4_9BACL</name>
<feature type="transmembrane region" description="Helical" evidence="1">
    <location>
        <begin position="12"/>
        <end position="31"/>
    </location>
</feature>
<dbReference type="InterPro" id="IPR051916">
    <property type="entry name" value="GPI-anchor_lipid_remodeler"/>
</dbReference>
<reference evidence="3" key="2">
    <citation type="journal article" date="2021" name="Data Brief">
        <title>Draft genome sequence data of the facultative, thermophilic, xylanolytic bacterium Paenibacillus sp. strain DA-C8.</title>
        <authorList>
            <person name="Chhe C."/>
            <person name="Uke A."/>
            <person name="Baramee S."/>
            <person name="Ungkulpasvich U."/>
            <person name="Tachaapaikoon C."/>
            <person name="Pason P."/>
            <person name="Waeonukul R."/>
            <person name="Ratanakhanokchai K."/>
            <person name="Kosugi A."/>
        </authorList>
    </citation>
    <scope>NUCLEOTIDE SEQUENCE</scope>
    <source>
        <strain evidence="3">DA-C8</strain>
    </source>
</reference>
<keyword evidence="1" id="KW-1133">Transmembrane helix</keyword>
<protein>
    <recommendedName>
        <fullName evidence="2">Endonuclease/exonuclease/phosphatase domain-containing protein</fullName>
    </recommendedName>
</protein>
<dbReference type="Pfam" id="PF03372">
    <property type="entry name" value="Exo_endo_phos"/>
    <property type="match status" value="1"/>
</dbReference>
<evidence type="ECO:0000256" key="1">
    <source>
        <dbReference type="SAM" id="Phobius"/>
    </source>
</evidence>
<dbReference type="SUPFAM" id="SSF56219">
    <property type="entry name" value="DNase I-like"/>
    <property type="match status" value="1"/>
</dbReference>